<comment type="subcellular location">
    <subcellularLocation>
        <location evidence="1">Cell envelope</location>
    </subcellularLocation>
</comment>
<evidence type="ECO:0000256" key="4">
    <source>
        <dbReference type="ARBA" id="ARBA00022729"/>
    </source>
</evidence>
<dbReference type="Gene3D" id="3.40.190.170">
    <property type="entry name" value="Bacterial extracellular solute-binding protein, family 7"/>
    <property type="match status" value="1"/>
</dbReference>
<proteinExistence type="inferred from homology"/>
<evidence type="ECO:0000313" key="6">
    <source>
        <dbReference type="EMBL" id="SBW00005.1"/>
    </source>
</evidence>
<dbReference type="NCBIfam" id="TIGR00787">
    <property type="entry name" value="dctP"/>
    <property type="match status" value="1"/>
</dbReference>
<feature type="signal peptide" evidence="5">
    <location>
        <begin position="1"/>
        <end position="27"/>
    </location>
</feature>
<keyword evidence="4 5" id="KW-0732">Signal</keyword>
<dbReference type="NCBIfam" id="NF037995">
    <property type="entry name" value="TRAP_S1"/>
    <property type="match status" value="1"/>
</dbReference>
<evidence type="ECO:0000256" key="3">
    <source>
        <dbReference type="ARBA" id="ARBA00022448"/>
    </source>
</evidence>
<keyword evidence="3" id="KW-0813">Transport</keyword>
<dbReference type="PANTHER" id="PTHR33376">
    <property type="match status" value="1"/>
</dbReference>
<dbReference type="InterPro" id="IPR018389">
    <property type="entry name" value="DctP_fam"/>
</dbReference>
<evidence type="ECO:0000256" key="2">
    <source>
        <dbReference type="ARBA" id="ARBA00009023"/>
    </source>
</evidence>
<dbReference type="GO" id="GO:0055085">
    <property type="term" value="P:transmembrane transport"/>
    <property type="evidence" value="ECO:0007669"/>
    <property type="project" value="InterPro"/>
</dbReference>
<dbReference type="InterPro" id="IPR004682">
    <property type="entry name" value="TRAP_DctP"/>
</dbReference>
<evidence type="ECO:0000256" key="5">
    <source>
        <dbReference type="SAM" id="SignalP"/>
    </source>
</evidence>
<dbReference type="AlphaFoldDB" id="A0A212JL41"/>
<comment type="similarity">
    <text evidence="2">Belongs to the bacterial solute-binding protein 7 family.</text>
</comment>
<gene>
    <name evidence="6" type="ORF">KL86APRO_11244</name>
</gene>
<dbReference type="EMBL" id="FLUO01000001">
    <property type="protein sequence ID" value="SBW00005.1"/>
    <property type="molecule type" value="Genomic_DNA"/>
</dbReference>
<dbReference type="PROSITE" id="PS51318">
    <property type="entry name" value="TAT"/>
    <property type="match status" value="1"/>
</dbReference>
<accession>A0A212JL41</accession>
<dbReference type="PANTHER" id="PTHR33376:SF4">
    <property type="entry name" value="SIALIC ACID-BINDING PERIPLASMIC PROTEIN SIAP"/>
    <property type="match status" value="1"/>
</dbReference>
<dbReference type="GO" id="GO:0030288">
    <property type="term" value="C:outer membrane-bounded periplasmic space"/>
    <property type="evidence" value="ECO:0007669"/>
    <property type="project" value="InterPro"/>
</dbReference>
<dbReference type="Pfam" id="PF03480">
    <property type="entry name" value="DctP"/>
    <property type="match status" value="1"/>
</dbReference>
<evidence type="ECO:0000256" key="1">
    <source>
        <dbReference type="ARBA" id="ARBA00004196"/>
    </source>
</evidence>
<dbReference type="CDD" id="cd13603">
    <property type="entry name" value="PBP2_TRAP_Siap_TeaA_like"/>
    <property type="match status" value="1"/>
</dbReference>
<dbReference type="InterPro" id="IPR006311">
    <property type="entry name" value="TAT_signal"/>
</dbReference>
<reference evidence="6" key="1">
    <citation type="submission" date="2016-04" db="EMBL/GenBank/DDBJ databases">
        <authorList>
            <person name="Evans L.H."/>
            <person name="Alamgir A."/>
            <person name="Owens N."/>
            <person name="Weber N.D."/>
            <person name="Virtaneva K."/>
            <person name="Barbian K."/>
            <person name="Babar A."/>
            <person name="Rosenke K."/>
        </authorList>
    </citation>
    <scope>NUCLEOTIDE SEQUENCE</scope>
    <source>
        <strain evidence="6">86</strain>
    </source>
</reference>
<organism evidence="6">
    <name type="scientific">uncultured Alphaproteobacteria bacterium</name>
    <dbReference type="NCBI Taxonomy" id="91750"/>
    <lineage>
        <taxon>Bacteria</taxon>
        <taxon>Pseudomonadati</taxon>
        <taxon>Pseudomonadota</taxon>
        <taxon>Alphaproteobacteria</taxon>
        <taxon>environmental samples</taxon>
    </lineage>
</organism>
<name>A0A212JL41_9PROT</name>
<protein>
    <submittedName>
        <fullName evidence="6">TRAP transporter solute receptor, DctP family</fullName>
    </submittedName>
</protein>
<dbReference type="InterPro" id="IPR038404">
    <property type="entry name" value="TRAP_DctP_sf"/>
</dbReference>
<sequence>MSITRNAFLKGALSGVVLAAMPRVAFAADGALHFKMGFTDPENSNYVQGGKKIAEEVAKLTDNRVLIEVYGSSQLGNERDMYEGAQIGSIDVPTVVNTVLSSFIPEMTVLDQPFIFNTVDQAHAAIDGKLGQLIADKARTQGVHIVGWLESGFRNVFSNRPITTVEDFSNFKIRTMENRMQIAAFNALGATATPMAYGELFTALQQHTVDGCENAVGNMLASRFYEVLKHVTYTNHQYAYIAVGFSDNAWSRIPQDLRPKVQEGVRRGVQFQRQLLLDYNAESVGKLKTLGVEFHDIDRQAVKAKVVPALAPFRKSMPKAWLDALAEYTA</sequence>
<dbReference type="PIRSF" id="PIRSF006470">
    <property type="entry name" value="DctB"/>
    <property type="match status" value="1"/>
</dbReference>
<feature type="chain" id="PRO_5013098034" evidence="5">
    <location>
        <begin position="28"/>
        <end position="330"/>
    </location>
</feature>
<keyword evidence="6" id="KW-0675">Receptor</keyword>